<dbReference type="Pfam" id="PF12710">
    <property type="entry name" value="HAD"/>
    <property type="match status" value="1"/>
</dbReference>
<accession>A0A1C2FZM7</accession>
<dbReference type="SUPFAM" id="SSF56784">
    <property type="entry name" value="HAD-like"/>
    <property type="match status" value="1"/>
</dbReference>
<gene>
    <name evidence="4" type="ORF">C4900_08815</name>
</gene>
<dbReference type="NCBIfam" id="TIGR01490">
    <property type="entry name" value="HAD-SF-IB-hyp1"/>
    <property type="match status" value="1"/>
</dbReference>
<sequence>MALALFDLDNTLLAGDSDYSWGRFLVSAGAVDGPRYEHANAQFYEAYKAGTLDIAEFLAFALEPLRRLPRPQLFAWRARFIEECVRPMIKPWVAPLLQSYRAQGATLALVTATNDFVTAPIAEILDIPHLVATVAEQRDGRFTGRPHGIPCFREGKVMRVRSWMADHGLTFTDSVFYSDSHNDLPLLEAVSRAIAVDPDPVLLATATERGWEVLRTDPPAQALLA</sequence>
<keyword evidence="1" id="KW-0479">Metal-binding</keyword>
<dbReference type="InterPro" id="IPR036412">
    <property type="entry name" value="HAD-like_sf"/>
</dbReference>
<keyword evidence="5" id="KW-1185">Reference proteome</keyword>
<evidence type="ECO:0000256" key="2">
    <source>
        <dbReference type="ARBA" id="ARBA00022801"/>
    </source>
</evidence>
<dbReference type="AlphaFoldDB" id="A0A1C2FZM7"/>
<dbReference type="CDD" id="cd02612">
    <property type="entry name" value="HAD_PGPPase"/>
    <property type="match status" value="1"/>
</dbReference>
<evidence type="ECO:0000256" key="1">
    <source>
        <dbReference type="ARBA" id="ARBA00022723"/>
    </source>
</evidence>
<dbReference type="STRING" id="163359.A9R16_14970"/>
<dbReference type="InterPro" id="IPR050582">
    <property type="entry name" value="HAD-like_SerB"/>
</dbReference>
<dbReference type="InterPro" id="IPR023214">
    <property type="entry name" value="HAD_sf"/>
</dbReference>
<dbReference type="PANTHER" id="PTHR43344:SF13">
    <property type="entry name" value="PHOSPHATASE RV3661-RELATED"/>
    <property type="match status" value="1"/>
</dbReference>
<dbReference type="Proteomes" id="UP000253250">
    <property type="component" value="Unassembled WGS sequence"/>
</dbReference>
<dbReference type="GO" id="GO:0016787">
    <property type="term" value="F:hydrolase activity"/>
    <property type="evidence" value="ECO:0007669"/>
    <property type="project" value="UniProtKB-KW"/>
</dbReference>
<comment type="caution">
    <text evidence="4">The sequence shown here is derived from an EMBL/GenBank/DDBJ whole genome shotgun (WGS) entry which is preliminary data.</text>
</comment>
<name>A0A1C2FZM7_9GAMM</name>
<dbReference type="Gene3D" id="1.20.1440.100">
    <property type="entry name" value="SG protein - dephosphorylation function"/>
    <property type="match status" value="1"/>
</dbReference>
<reference evidence="4 5" key="1">
    <citation type="submission" date="2018-02" db="EMBL/GenBank/DDBJ databases">
        <title>Insights into the biology of acidophilic members of the Acidiferrobacteraceae family derived from comparative genomic analyses.</title>
        <authorList>
            <person name="Issotta F."/>
            <person name="Thyssen C."/>
            <person name="Mena C."/>
            <person name="Moya A."/>
            <person name="Bellenberg S."/>
            <person name="Sproer C."/>
            <person name="Covarrubias P.C."/>
            <person name="Sand W."/>
            <person name="Quatrini R."/>
            <person name="Vera M."/>
        </authorList>
    </citation>
    <scope>NUCLEOTIDE SEQUENCE [LARGE SCALE GENOMIC DNA]</scope>
    <source>
        <strain evidence="5">m-1</strain>
    </source>
</reference>
<dbReference type="Gene3D" id="3.40.50.1000">
    <property type="entry name" value="HAD superfamily/HAD-like"/>
    <property type="match status" value="1"/>
</dbReference>
<dbReference type="InterPro" id="IPR006385">
    <property type="entry name" value="HAD_hydro_SerB1"/>
</dbReference>
<evidence type="ECO:0000313" key="4">
    <source>
        <dbReference type="EMBL" id="RCN55981.1"/>
    </source>
</evidence>
<organism evidence="4 5">
    <name type="scientific">Acidiferrobacter thiooxydans</name>
    <dbReference type="NCBI Taxonomy" id="163359"/>
    <lineage>
        <taxon>Bacteria</taxon>
        <taxon>Pseudomonadati</taxon>
        <taxon>Pseudomonadota</taxon>
        <taxon>Gammaproteobacteria</taxon>
        <taxon>Acidiferrobacterales</taxon>
        <taxon>Acidiferrobacteraceae</taxon>
        <taxon>Acidiferrobacter</taxon>
    </lineage>
</organism>
<evidence type="ECO:0000256" key="3">
    <source>
        <dbReference type="ARBA" id="ARBA00022842"/>
    </source>
</evidence>
<dbReference type="RefSeq" id="WP_065971426.1">
    <property type="nucleotide sequence ID" value="NZ_CP080624.1"/>
</dbReference>
<dbReference type="PANTHER" id="PTHR43344">
    <property type="entry name" value="PHOSPHOSERINE PHOSPHATASE"/>
    <property type="match status" value="1"/>
</dbReference>
<proteinExistence type="predicted"/>
<dbReference type="EMBL" id="PSYR01000002">
    <property type="protein sequence ID" value="RCN55981.1"/>
    <property type="molecule type" value="Genomic_DNA"/>
</dbReference>
<keyword evidence="2 4" id="KW-0378">Hydrolase</keyword>
<keyword evidence="3" id="KW-0460">Magnesium</keyword>
<dbReference type="GO" id="GO:0046872">
    <property type="term" value="F:metal ion binding"/>
    <property type="evidence" value="ECO:0007669"/>
    <property type="project" value="UniProtKB-KW"/>
</dbReference>
<dbReference type="NCBIfam" id="TIGR01488">
    <property type="entry name" value="HAD-SF-IB"/>
    <property type="match status" value="1"/>
</dbReference>
<protein>
    <submittedName>
        <fullName evidence="4">HAD family hydrolase</fullName>
    </submittedName>
</protein>
<evidence type="ECO:0000313" key="5">
    <source>
        <dbReference type="Proteomes" id="UP000253250"/>
    </source>
</evidence>
<dbReference type="OrthoDB" id="9784466at2"/>